<dbReference type="InterPro" id="IPR003439">
    <property type="entry name" value="ABC_transporter-like_ATP-bd"/>
</dbReference>
<dbReference type="InterPro" id="IPR003593">
    <property type="entry name" value="AAA+_ATPase"/>
</dbReference>
<proteinExistence type="predicted"/>
<dbReference type="PANTHER" id="PTHR43790:SF3">
    <property type="entry name" value="D-ALLOSE IMPORT ATP-BINDING PROTEIN ALSA-RELATED"/>
    <property type="match status" value="1"/>
</dbReference>
<name>A0A938Y1T6_9BACL</name>
<keyword evidence="9" id="KW-0472">Membrane</keyword>
<dbReference type="Pfam" id="PF00005">
    <property type="entry name" value="ABC_tran"/>
    <property type="match status" value="2"/>
</dbReference>
<dbReference type="SMART" id="SM00382">
    <property type="entry name" value="AAA"/>
    <property type="match status" value="2"/>
</dbReference>
<dbReference type="CDD" id="cd03215">
    <property type="entry name" value="ABC_Carb_Monos_II"/>
    <property type="match status" value="1"/>
</dbReference>
<evidence type="ECO:0000256" key="5">
    <source>
        <dbReference type="ARBA" id="ARBA00022737"/>
    </source>
</evidence>
<dbReference type="InterPro" id="IPR027417">
    <property type="entry name" value="P-loop_NTPase"/>
</dbReference>
<dbReference type="Proteomes" id="UP000717624">
    <property type="component" value="Unassembled WGS sequence"/>
</dbReference>
<protein>
    <submittedName>
        <fullName evidence="11">Rhamnose transport system ATP-binding protein</fullName>
    </submittedName>
</protein>
<dbReference type="PROSITE" id="PS50893">
    <property type="entry name" value="ABC_TRANSPORTER_2"/>
    <property type="match status" value="2"/>
</dbReference>
<dbReference type="FunFam" id="3.40.50.300:FF:000127">
    <property type="entry name" value="Ribose import ATP-binding protein RbsA"/>
    <property type="match status" value="1"/>
</dbReference>
<comment type="subcellular location">
    <subcellularLocation>
        <location evidence="1">Cell membrane</location>
        <topology evidence="1">Peripheral membrane protein</topology>
    </subcellularLocation>
</comment>
<keyword evidence="5" id="KW-0677">Repeat</keyword>
<keyword evidence="7 11" id="KW-0067">ATP-binding</keyword>
<evidence type="ECO:0000256" key="9">
    <source>
        <dbReference type="ARBA" id="ARBA00023136"/>
    </source>
</evidence>
<organism evidence="11 12">
    <name type="scientific">Brevibacillus fulvus</name>
    <dbReference type="NCBI Taxonomy" id="1125967"/>
    <lineage>
        <taxon>Bacteria</taxon>
        <taxon>Bacillati</taxon>
        <taxon>Bacillota</taxon>
        <taxon>Bacilli</taxon>
        <taxon>Bacillales</taxon>
        <taxon>Paenibacillaceae</taxon>
        <taxon>Brevibacillus</taxon>
    </lineage>
</organism>
<dbReference type="PROSITE" id="PS00211">
    <property type="entry name" value="ABC_TRANSPORTER_1"/>
    <property type="match status" value="1"/>
</dbReference>
<keyword evidence="2" id="KW-0813">Transport</keyword>
<dbReference type="PANTHER" id="PTHR43790">
    <property type="entry name" value="CARBOHYDRATE TRANSPORT ATP-BINDING PROTEIN MG119-RELATED"/>
    <property type="match status" value="1"/>
</dbReference>
<dbReference type="CDD" id="cd03216">
    <property type="entry name" value="ABC_Carb_Monos_I"/>
    <property type="match status" value="1"/>
</dbReference>
<gene>
    <name evidence="11" type="ORF">JOD01_002040</name>
</gene>
<keyword evidence="8" id="KW-1278">Translocase</keyword>
<dbReference type="EMBL" id="JAFBEB010000006">
    <property type="protein sequence ID" value="MBM7590436.1"/>
    <property type="molecule type" value="Genomic_DNA"/>
</dbReference>
<comment type="caution">
    <text evidence="11">The sequence shown here is derived from an EMBL/GenBank/DDBJ whole genome shotgun (WGS) entry which is preliminary data.</text>
</comment>
<dbReference type="InterPro" id="IPR017871">
    <property type="entry name" value="ABC_transporter-like_CS"/>
</dbReference>
<feature type="domain" description="ABC transporter" evidence="10">
    <location>
        <begin position="6"/>
        <end position="243"/>
    </location>
</feature>
<evidence type="ECO:0000313" key="12">
    <source>
        <dbReference type="Proteomes" id="UP000717624"/>
    </source>
</evidence>
<evidence type="ECO:0000313" key="11">
    <source>
        <dbReference type="EMBL" id="MBM7590436.1"/>
    </source>
</evidence>
<evidence type="ECO:0000256" key="1">
    <source>
        <dbReference type="ARBA" id="ARBA00004202"/>
    </source>
</evidence>
<dbReference type="SUPFAM" id="SSF52540">
    <property type="entry name" value="P-loop containing nucleoside triphosphate hydrolases"/>
    <property type="match status" value="2"/>
</dbReference>
<keyword evidence="3" id="KW-1003">Cell membrane</keyword>
<sequence length="507" mass="56243">MAEYLLELREITKTFPGVKALDSVQFKLKPGEIHALMGENGAGKSTFIKVITGVHAPDAGEILFNGEKVELKHPRDAQKLGIAAIYQHVTCYPDLSVTENIFMGHELLAKRTKRILWKEMHAEAKKWLKELGADFDPRTQMGSLSVAQQQIVEISKALSMDAKIIIMDEPTAALTQRESEELYKIAERLRDKGVSIIFITHRFEDMYRLASRVTVFRDSRYIGTWKIDEISHDDLIVAMVGREVSQLFPEKKASKGEELLRVEGLGKNGYFADVSFTLHRGEILGLTGLVGAGRSELCQAIYGISPYDRGKLFLRGKETRIQNPLQAIGSGIGYLPEDRQKQGLILEWGIDRNITLPVLHKFSNKGWLNRKQEQKMAKNLADKLLVKANSIFASAASLSGGNQQKIVVAKLLAADLDILILDEPTKGVDVGAKSAIYEIIHDLAAQGYGIILVSSEMPEVIGMSDRILVMRSGRLSAILDSDGVTQEMILQAAMGTHAVDQPLRQRA</sequence>
<evidence type="ECO:0000256" key="7">
    <source>
        <dbReference type="ARBA" id="ARBA00022840"/>
    </source>
</evidence>
<dbReference type="GO" id="GO:0005524">
    <property type="term" value="F:ATP binding"/>
    <property type="evidence" value="ECO:0007669"/>
    <property type="project" value="UniProtKB-KW"/>
</dbReference>
<reference evidence="11" key="1">
    <citation type="submission" date="2021-01" db="EMBL/GenBank/DDBJ databases">
        <title>Genomic Encyclopedia of Type Strains, Phase IV (KMG-IV): sequencing the most valuable type-strain genomes for metagenomic binning, comparative biology and taxonomic classification.</title>
        <authorList>
            <person name="Goeker M."/>
        </authorList>
    </citation>
    <scope>NUCLEOTIDE SEQUENCE</scope>
    <source>
        <strain evidence="11">DSM 25523</strain>
    </source>
</reference>
<evidence type="ECO:0000256" key="3">
    <source>
        <dbReference type="ARBA" id="ARBA00022475"/>
    </source>
</evidence>
<dbReference type="Gene3D" id="3.40.50.300">
    <property type="entry name" value="P-loop containing nucleotide triphosphate hydrolases"/>
    <property type="match status" value="2"/>
</dbReference>
<dbReference type="InterPro" id="IPR050107">
    <property type="entry name" value="ABC_carbohydrate_import_ATPase"/>
</dbReference>
<dbReference type="GO" id="GO:0005886">
    <property type="term" value="C:plasma membrane"/>
    <property type="evidence" value="ECO:0007669"/>
    <property type="project" value="UniProtKB-SubCell"/>
</dbReference>
<evidence type="ECO:0000256" key="2">
    <source>
        <dbReference type="ARBA" id="ARBA00022448"/>
    </source>
</evidence>
<evidence type="ECO:0000256" key="6">
    <source>
        <dbReference type="ARBA" id="ARBA00022741"/>
    </source>
</evidence>
<evidence type="ECO:0000256" key="8">
    <source>
        <dbReference type="ARBA" id="ARBA00022967"/>
    </source>
</evidence>
<keyword evidence="6" id="KW-0547">Nucleotide-binding</keyword>
<dbReference type="AlphaFoldDB" id="A0A938Y1T6"/>
<dbReference type="RefSeq" id="WP_204518190.1">
    <property type="nucleotide sequence ID" value="NZ_BAABIN010000002.1"/>
</dbReference>
<feature type="domain" description="ABC transporter" evidence="10">
    <location>
        <begin position="254"/>
        <end position="497"/>
    </location>
</feature>
<evidence type="ECO:0000256" key="4">
    <source>
        <dbReference type="ARBA" id="ARBA00022597"/>
    </source>
</evidence>
<dbReference type="GO" id="GO:0016887">
    <property type="term" value="F:ATP hydrolysis activity"/>
    <property type="evidence" value="ECO:0007669"/>
    <property type="project" value="InterPro"/>
</dbReference>
<keyword evidence="4" id="KW-0762">Sugar transport</keyword>
<accession>A0A938Y1T6</accession>
<evidence type="ECO:0000259" key="10">
    <source>
        <dbReference type="PROSITE" id="PS50893"/>
    </source>
</evidence>
<keyword evidence="12" id="KW-1185">Reference proteome</keyword>